<evidence type="ECO:0000256" key="1">
    <source>
        <dbReference type="SAM" id="MobiDB-lite"/>
    </source>
</evidence>
<feature type="compositionally biased region" description="Basic and acidic residues" evidence="1">
    <location>
        <begin position="46"/>
        <end position="55"/>
    </location>
</feature>
<feature type="region of interest" description="Disordered" evidence="1">
    <location>
        <begin position="46"/>
        <end position="67"/>
    </location>
</feature>
<organism evidence="2 3">
    <name type="scientific">Alligator mississippiensis</name>
    <name type="common">American alligator</name>
    <dbReference type="NCBI Taxonomy" id="8496"/>
    <lineage>
        <taxon>Eukaryota</taxon>
        <taxon>Metazoa</taxon>
        <taxon>Chordata</taxon>
        <taxon>Craniata</taxon>
        <taxon>Vertebrata</taxon>
        <taxon>Euteleostomi</taxon>
        <taxon>Archelosauria</taxon>
        <taxon>Archosauria</taxon>
        <taxon>Crocodylia</taxon>
        <taxon>Alligatoridae</taxon>
        <taxon>Alligatorinae</taxon>
        <taxon>Alligator</taxon>
    </lineage>
</organism>
<comment type="caution">
    <text evidence="2">The sequence shown here is derived from an EMBL/GenBank/DDBJ whole genome shotgun (WGS) entry which is preliminary data.</text>
</comment>
<sequence length="67" mass="7490">MLDLTQQAGTSQARNYSKPLAVLSLPCLKECLRFHSKAVRVSQDVHNWKEKERSIPTEPLAANQPAS</sequence>
<dbReference type="AlphaFoldDB" id="A0A151M9X5"/>
<proteinExistence type="predicted"/>
<name>A0A151M9X5_ALLMI</name>
<evidence type="ECO:0000313" key="2">
    <source>
        <dbReference type="EMBL" id="KYO21302.1"/>
    </source>
</evidence>
<accession>A0A151M9X5</accession>
<evidence type="ECO:0000313" key="3">
    <source>
        <dbReference type="Proteomes" id="UP000050525"/>
    </source>
</evidence>
<dbReference type="EMBL" id="AKHW03006295">
    <property type="protein sequence ID" value="KYO21302.1"/>
    <property type="molecule type" value="Genomic_DNA"/>
</dbReference>
<reference evidence="2 3" key="1">
    <citation type="journal article" date="2012" name="Genome Biol.">
        <title>Sequencing three crocodilian genomes to illuminate the evolution of archosaurs and amniotes.</title>
        <authorList>
            <person name="St John J.A."/>
            <person name="Braun E.L."/>
            <person name="Isberg S.R."/>
            <person name="Miles L.G."/>
            <person name="Chong A.Y."/>
            <person name="Gongora J."/>
            <person name="Dalzell P."/>
            <person name="Moran C."/>
            <person name="Bed'hom B."/>
            <person name="Abzhanov A."/>
            <person name="Burgess S.C."/>
            <person name="Cooksey A.M."/>
            <person name="Castoe T.A."/>
            <person name="Crawford N.G."/>
            <person name="Densmore L.D."/>
            <person name="Drew J.C."/>
            <person name="Edwards S.V."/>
            <person name="Faircloth B.C."/>
            <person name="Fujita M.K."/>
            <person name="Greenwold M.J."/>
            <person name="Hoffmann F.G."/>
            <person name="Howard J.M."/>
            <person name="Iguchi T."/>
            <person name="Janes D.E."/>
            <person name="Khan S.Y."/>
            <person name="Kohno S."/>
            <person name="de Koning A.J."/>
            <person name="Lance S.L."/>
            <person name="McCarthy F.M."/>
            <person name="McCormack J.E."/>
            <person name="Merchant M.E."/>
            <person name="Peterson D.G."/>
            <person name="Pollock D.D."/>
            <person name="Pourmand N."/>
            <person name="Raney B.J."/>
            <person name="Roessler K.A."/>
            <person name="Sanford J.R."/>
            <person name="Sawyer R.H."/>
            <person name="Schmidt C.J."/>
            <person name="Triplett E.W."/>
            <person name="Tuberville T.D."/>
            <person name="Venegas-Anaya M."/>
            <person name="Howard J.T."/>
            <person name="Jarvis E.D."/>
            <person name="Guillette L.J.Jr."/>
            <person name="Glenn T.C."/>
            <person name="Green R.E."/>
            <person name="Ray D.A."/>
        </authorList>
    </citation>
    <scope>NUCLEOTIDE SEQUENCE [LARGE SCALE GENOMIC DNA]</scope>
    <source>
        <strain evidence="2">KSC_2009_1</strain>
    </source>
</reference>
<dbReference type="Proteomes" id="UP000050525">
    <property type="component" value="Unassembled WGS sequence"/>
</dbReference>
<protein>
    <submittedName>
        <fullName evidence="2">Uncharacterized protein</fullName>
    </submittedName>
</protein>
<gene>
    <name evidence="2" type="ORF">Y1Q_0001550</name>
</gene>
<keyword evidence="3" id="KW-1185">Reference proteome</keyword>